<proteinExistence type="predicted"/>
<reference evidence="2 3" key="1">
    <citation type="submission" date="2024-03" db="EMBL/GenBank/DDBJ databases">
        <title>Aureococcus anophagefferens CCMP1851 and Kratosvirus quantuckense: Draft genome of a second virus-susceptible host strain in the model system.</title>
        <authorList>
            <person name="Chase E."/>
            <person name="Truchon A.R."/>
            <person name="Schepens W."/>
            <person name="Wilhelm S.W."/>
        </authorList>
    </citation>
    <scope>NUCLEOTIDE SEQUENCE [LARGE SCALE GENOMIC DNA]</scope>
    <source>
        <strain evidence="2 3">CCMP1851</strain>
    </source>
</reference>
<dbReference type="Proteomes" id="UP001363151">
    <property type="component" value="Unassembled WGS sequence"/>
</dbReference>
<protein>
    <submittedName>
        <fullName evidence="2">Uncharacterized protein</fullName>
    </submittedName>
</protein>
<accession>A0ABR1FQC5</accession>
<comment type="caution">
    <text evidence="2">The sequence shown here is derived from an EMBL/GenBank/DDBJ whole genome shotgun (WGS) entry which is preliminary data.</text>
</comment>
<dbReference type="PRINTS" id="PR00313">
    <property type="entry name" value="CABNDNGRPT"/>
</dbReference>
<organism evidence="2 3">
    <name type="scientific">Aureococcus anophagefferens</name>
    <name type="common">Harmful bloom alga</name>
    <dbReference type="NCBI Taxonomy" id="44056"/>
    <lineage>
        <taxon>Eukaryota</taxon>
        <taxon>Sar</taxon>
        <taxon>Stramenopiles</taxon>
        <taxon>Ochrophyta</taxon>
        <taxon>Pelagophyceae</taxon>
        <taxon>Pelagomonadales</taxon>
        <taxon>Pelagomonadaceae</taxon>
        <taxon>Aureococcus</taxon>
    </lineage>
</organism>
<dbReference type="InterPro" id="IPR001343">
    <property type="entry name" value="Hemolysn_Ca-bd"/>
</dbReference>
<feature type="chain" id="PRO_5046852824" evidence="1">
    <location>
        <begin position="22"/>
        <end position="201"/>
    </location>
</feature>
<dbReference type="InterPro" id="IPR011049">
    <property type="entry name" value="Serralysin-like_metalloprot_C"/>
</dbReference>
<dbReference type="SUPFAM" id="SSF51120">
    <property type="entry name" value="beta-Roll"/>
    <property type="match status" value="1"/>
</dbReference>
<evidence type="ECO:0000313" key="3">
    <source>
        <dbReference type="Proteomes" id="UP001363151"/>
    </source>
</evidence>
<evidence type="ECO:0000256" key="1">
    <source>
        <dbReference type="SAM" id="SignalP"/>
    </source>
</evidence>
<keyword evidence="3" id="KW-1185">Reference proteome</keyword>
<evidence type="ECO:0000313" key="2">
    <source>
        <dbReference type="EMBL" id="KAK7235678.1"/>
    </source>
</evidence>
<dbReference type="Gene3D" id="2.160.20.160">
    <property type="match status" value="1"/>
</dbReference>
<feature type="signal peptide" evidence="1">
    <location>
        <begin position="1"/>
        <end position="21"/>
    </location>
</feature>
<keyword evidence="1" id="KW-0732">Signal</keyword>
<name>A0ABR1FQC5_AURAN</name>
<sequence length="201" mass="21502">MPARLVALALPLAFLFGGAHGFGYIQTVEDLSASEECVCIEGDLRPRHYDYENDYENDYSAPAESWTLTAYDDCAFITTIGRKVALYAGEGNDVVDVISAEHKSTIDGGSGDDELAVKHAANNEIIGGDGNDEIYALELDYHKGFLDGGAGDDVIEIGRSGFKVTGGAGADTISMTVLDQIGDVQRPVAVTISERFWVGKQ</sequence>
<dbReference type="Pfam" id="PF00353">
    <property type="entry name" value="HemolysinCabind"/>
    <property type="match status" value="4"/>
</dbReference>
<dbReference type="EMBL" id="JBBJCI010000291">
    <property type="protein sequence ID" value="KAK7235678.1"/>
    <property type="molecule type" value="Genomic_DNA"/>
</dbReference>
<gene>
    <name evidence="2" type="ORF">SO694_00066172</name>
</gene>